<dbReference type="OrthoDB" id="5423599at2759"/>
<keyword evidence="1" id="KW-0648">Protein biosynthesis</keyword>
<dbReference type="InterPro" id="IPR018163">
    <property type="entry name" value="Thr/Ala-tRNA-synth_IIc_edit"/>
</dbReference>
<dbReference type="GO" id="GO:0004829">
    <property type="term" value="F:threonine-tRNA ligase activity"/>
    <property type="evidence" value="ECO:0007669"/>
    <property type="project" value="TreeGrafter"/>
</dbReference>
<dbReference type="PANTHER" id="PTHR11451">
    <property type="entry name" value="THREONINE-TRNA LIGASE"/>
    <property type="match status" value="1"/>
</dbReference>
<dbReference type="SUPFAM" id="SSF55186">
    <property type="entry name" value="ThrRS/AlaRS common domain"/>
    <property type="match status" value="1"/>
</dbReference>
<dbReference type="InParanoid" id="A0A3N4KVU3"/>
<dbReference type="GO" id="GO:0006435">
    <property type="term" value="P:threonyl-tRNA aminoacylation"/>
    <property type="evidence" value="ECO:0007669"/>
    <property type="project" value="TreeGrafter"/>
</dbReference>
<name>A0A3N4KVU3_9PEZI</name>
<dbReference type="PANTHER" id="PTHR11451:SF50">
    <property type="entry name" value="THREONINE--TRNA LIGASE, MITOCHONDRIAL"/>
    <property type="match status" value="1"/>
</dbReference>
<sequence length="182" mass="21146">VDGVLWDFNRVLEKSCTLCFVSSSTREGKEVIAHSSMHLLGQILELRFNCLLLGWRIDKYGQFYHDIANIETVNGRYIAVDVTQEDLTTLQTIAEMVIRTNFRFDRITVKKADLAKMFKYSEHRVDQIDEYIPDDTYDTVYRCGIFIDLDLSGVPHVRESSILKEFEVIKVYINMLSDQTMS</sequence>
<dbReference type="AlphaFoldDB" id="A0A3N4KVU3"/>
<dbReference type="Proteomes" id="UP000277580">
    <property type="component" value="Unassembled WGS sequence"/>
</dbReference>
<dbReference type="EMBL" id="ML119122">
    <property type="protein sequence ID" value="RPB13539.1"/>
    <property type="molecule type" value="Genomic_DNA"/>
</dbReference>
<keyword evidence="3" id="KW-1185">Reference proteome</keyword>
<reference evidence="2 3" key="1">
    <citation type="journal article" date="2018" name="Nat. Ecol. Evol.">
        <title>Pezizomycetes genomes reveal the molecular basis of ectomycorrhizal truffle lifestyle.</title>
        <authorList>
            <person name="Murat C."/>
            <person name="Payen T."/>
            <person name="Noel B."/>
            <person name="Kuo A."/>
            <person name="Morin E."/>
            <person name="Chen J."/>
            <person name="Kohler A."/>
            <person name="Krizsan K."/>
            <person name="Balestrini R."/>
            <person name="Da Silva C."/>
            <person name="Montanini B."/>
            <person name="Hainaut M."/>
            <person name="Levati E."/>
            <person name="Barry K.W."/>
            <person name="Belfiori B."/>
            <person name="Cichocki N."/>
            <person name="Clum A."/>
            <person name="Dockter R.B."/>
            <person name="Fauchery L."/>
            <person name="Guy J."/>
            <person name="Iotti M."/>
            <person name="Le Tacon F."/>
            <person name="Lindquist E.A."/>
            <person name="Lipzen A."/>
            <person name="Malagnac F."/>
            <person name="Mello A."/>
            <person name="Molinier V."/>
            <person name="Miyauchi S."/>
            <person name="Poulain J."/>
            <person name="Riccioni C."/>
            <person name="Rubini A."/>
            <person name="Sitrit Y."/>
            <person name="Splivallo R."/>
            <person name="Traeger S."/>
            <person name="Wang M."/>
            <person name="Zifcakova L."/>
            <person name="Wipf D."/>
            <person name="Zambonelli A."/>
            <person name="Paolocci F."/>
            <person name="Nowrousian M."/>
            <person name="Ottonello S."/>
            <person name="Baldrian P."/>
            <person name="Spatafora J.W."/>
            <person name="Henrissat B."/>
            <person name="Nagy L.G."/>
            <person name="Aury J.M."/>
            <person name="Wincker P."/>
            <person name="Grigoriev I.V."/>
            <person name="Bonfante P."/>
            <person name="Martin F.M."/>
        </authorList>
    </citation>
    <scope>NUCLEOTIDE SEQUENCE [LARGE SCALE GENOMIC DNA]</scope>
    <source>
        <strain evidence="2 3">CCBAS932</strain>
    </source>
</reference>
<protein>
    <submittedName>
        <fullName evidence="2">ThrRS/AlaRS common domain-containing protein</fullName>
    </submittedName>
</protein>
<gene>
    <name evidence="2" type="ORF">P167DRAFT_485944</name>
</gene>
<feature type="non-terminal residue" evidence="2">
    <location>
        <position position="1"/>
    </location>
</feature>
<organism evidence="2 3">
    <name type="scientific">Morchella conica CCBAS932</name>
    <dbReference type="NCBI Taxonomy" id="1392247"/>
    <lineage>
        <taxon>Eukaryota</taxon>
        <taxon>Fungi</taxon>
        <taxon>Dikarya</taxon>
        <taxon>Ascomycota</taxon>
        <taxon>Pezizomycotina</taxon>
        <taxon>Pezizomycetes</taxon>
        <taxon>Pezizales</taxon>
        <taxon>Morchellaceae</taxon>
        <taxon>Morchella</taxon>
    </lineage>
</organism>
<dbReference type="GO" id="GO:0000166">
    <property type="term" value="F:nucleotide binding"/>
    <property type="evidence" value="ECO:0007669"/>
    <property type="project" value="InterPro"/>
</dbReference>
<accession>A0A3N4KVU3</accession>
<dbReference type="GO" id="GO:0005739">
    <property type="term" value="C:mitochondrion"/>
    <property type="evidence" value="ECO:0007669"/>
    <property type="project" value="TreeGrafter"/>
</dbReference>
<dbReference type="STRING" id="1392247.A0A3N4KVU3"/>
<evidence type="ECO:0000313" key="3">
    <source>
        <dbReference type="Proteomes" id="UP000277580"/>
    </source>
</evidence>
<proteinExistence type="predicted"/>
<evidence type="ECO:0000313" key="2">
    <source>
        <dbReference type="EMBL" id="RPB13539.1"/>
    </source>
</evidence>
<evidence type="ECO:0000256" key="1">
    <source>
        <dbReference type="ARBA" id="ARBA00022917"/>
    </source>
</evidence>
<dbReference type="Gene3D" id="3.30.980.10">
    <property type="entry name" value="Threonyl-trna Synthetase, Chain A, domain 2"/>
    <property type="match status" value="1"/>
</dbReference>